<dbReference type="GO" id="GO:0030313">
    <property type="term" value="C:cell envelope"/>
    <property type="evidence" value="ECO:0007669"/>
    <property type="project" value="UniProtKB-SubCell"/>
</dbReference>
<comment type="subcellular location">
    <subcellularLocation>
        <location evidence="1">Cell envelope</location>
    </subcellularLocation>
</comment>
<protein>
    <submittedName>
        <fullName evidence="6">Unannotated protein</fullName>
    </submittedName>
</protein>
<dbReference type="PANTHER" id="PTHR42953:SF1">
    <property type="entry name" value="METAL-BINDING PROTEIN HI_0362-RELATED"/>
    <property type="match status" value="1"/>
</dbReference>
<dbReference type="PANTHER" id="PTHR42953">
    <property type="entry name" value="HIGH-AFFINITY ZINC UPTAKE SYSTEM PROTEIN ZNUA-RELATED"/>
    <property type="match status" value="1"/>
</dbReference>
<dbReference type="GO" id="GO:0030001">
    <property type="term" value="P:metal ion transport"/>
    <property type="evidence" value="ECO:0007669"/>
    <property type="project" value="InterPro"/>
</dbReference>
<dbReference type="InterPro" id="IPR006127">
    <property type="entry name" value="ZnuA-like"/>
</dbReference>
<feature type="region of interest" description="Disordered" evidence="5">
    <location>
        <begin position="154"/>
        <end position="180"/>
    </location>
</feature>
<evidence type="ECO:0000256" key="1">
    <source>
        <dbReference type="ARBA" id="ARBA00004196"/>
    </source>
</evidence>
<dbReference type="InterPro" id="IPR006129">
    <property type="entry name" value="AdhesinB"/>
</dbReference>
<organism evidence="6">
    <name type="scientific">freshwater metagenome</name>
    <dbReference type="NCBI Taxonomy" id="449393"/>
    <lineage>
        <taxon>unclassified sequences</taxon>
        <taxon>metagenomes</taxon>
        <taxon>ecological metagenomes</taxon>
    </lineage>
</organism>
<name>A0A6J6DG64_9ZZZZ</name>
<evidence type="ECO:0000256" key="5">
    <source>
        <dbReference type="SAM" id="MobiDB-lite"/>
    </source>
</evidence>
<keyword evidence="4" id="KW-0732">Signal</keyword>
<evidence type="ECO:0000313" key="6">
    <source>
        <dbReference type="EMBL" id="CAB4563070.1"/>
    </source>
</evidence>
<gene>
    <name evidence="6" type="ORF">UFOPK1684_00234</name>
</gene>
<dbReference type="SUPFAM" id="SSF53807">
    <property type="entry name" value="Helical backbone' metal receptor"/>
    <property type="match status" value="1"/>
</dbReference>
<keyword evidence="3" id="KW-0479">Metal-binding</keyword>
<evidence type="ECO:0000256" key="4">
    <source>
        <dbReference type="ARBA" id="ARBA00022729"/>
    </source>
</evidence>
<keyword evidence="2" id="KW-0813">Transport</keyword>
<dbReference type="InterPro" id="IPR050492">
    <property type="entry name" value="Bact_metal-bind_prot9"/>
</dbReference>
<accession>A0A6J6DG64</accession>
<dbReference type="Pfam" id="PF01297">
    <property type="entry name" value="ZnuA"/>
    <property type="match status" value="1"/>
</dbReference>
<proteinExistence type="predicted"/>
<dbReference type="PRINTS" id="PR00691">
    <property type="entry name" value="ADHESINB"/>
</dbReference>
<reference evidence="6" key="1">
    <citation type="submission" date="2020-05" db="EMBL/GenBank/DDBJ databases">
        <authorList>
            <person name="Chiriac C."/>
            <person name="Salcher M."/>
            <person name="Ghai R."/>
            <person name="Kavagutti S V."/>
        </authorList>
    </citation>
    <scope>NUCLEOTIDE SEQUENCE</scope>
</reference>
<dbReference type="AlphaFoldDB" id="A0A6J6DG64"/>
<sequence>MLTIIINKGYGEGMTLHRAALALLSSSLLVVAGCSATEQGDGSEAPTSDQAAVPAVVEGPSVVVTTTILGSVVGDILTCAVGSAASMTVVMPIGADPHDFQPSSEQVAAMSTAELVVANGLFLEEGLVSVLESLETDGVNVLHVAELVDPLPFAEDHGDDHVDEHAHDHGDDHADEAADEHAHGDFDPHFWFDMERMALVAELVGSELAVATGVSDYEDCGVSVATEIRSAEADVIAALQVVPEESRILVTDHDAFGYFADRYDFHVAGVVIPGGSTLSDPSSRELAELVEVIERENVPAIFGNTATSSDVVTSLAAEIGRDIKVVPLFVGSLGGPGSGAEDYASMMVLNASLIADALTD</sequence>
<dbReference type="EMBL" id="CAEZTM010000006">
    <property type="protein sequence ID" value="CAB4563070.1"/>
    <property type="molecule type" value="Genomic_DNA"/>
</dbReference>
<dbReference type="Gene3D" id="3.40.50.1980">
    <property type="entry name" value="Nitrogenase molybdenum iron protein domain"/>
    <property type="match status" value="2"/>
</dbReference>
<dbReference type="GO" id="GO:0046872">
    <property type="term" value="F:metal ion binding"/>
    <property type="evidence" value="ECO:0007669"/>
    <property type="project" value="UniProtKB-KW"/>
</dbReference>
<evidence type="ECO:0000256" key="3">
    <source>
        <dbReference type="ARBA" id="ARBA00022723"/>
    </source>
</evidence>
<dbReference type="GO" id="GO:0007155">
    <property type="term" value="P:cell adhesion"/>
    <property type="evidence" value="ECO:0007669"/>
    <property type="project" value="InterPro"/>
</dbReference>
<evidence type="ECO:0000256" key="2">
    <source>
        <dbReference type="ARBA" id="ARBA00022448"/>
    </source>
</evidence>